<dbReference type="GO" id="GO:0022857">
    <property type="term" value="F:transmembrane transporter activity"/>
    <property type="evidence" value="ECO:0007669"/>
    <property type="project" value="UniProtKB-UniRule"/>
</dbReference>
<comment type="function">
    <text evidence="7">Part of the tripartite ATP-independent periplasmic (TRAP) transport system.</text>
</comment>
<comment type="subcellular location">
    <subcellularLocation>
        <location evidence="1 7">Cell inner membrane</location>
        <topology evidence="1 7">Multi-pass membrane protein</topology>
    </subcellularLocation>
</comment>
<dbReference type="InterPro" id="IPR010656">
    <property type="entry name" value="DctM"/>
</dbReference>
<dbReference type="Proteomes" id="UP000242469">
    <property type="component" value="Unassembled WGS sequence"/>
</dbReference>
<comment type="similarity">
    <text evidence="7">Belongs to the TRAP transporter large permease family.</text>
</comment>
<feature type="transmembrane region" description="Helical" evidence="7">
    <location>
        <begin position="101"/>
        <end position="125"/>
    </location>
</feature>
<dbReference type="InterPro" id="IPR004681">
    <property type="entry name" value="TRAP_DctM"/>
</dbReference>
<feature type="domain" description="TRAP C4-dicarboxylate transport system permease DctM subunit" evidence="8">
    <location>
        <begin position="12"/>
        <end position="428"/>
    </location>
</feature>
<dbReference type="PANTHER" id="PTHR33362:SF5">
    <property type="entry name" value="C4-DICARBOXYLATE TRAP TRANSPORTER LARGE PERMEASE PROTEIN DCTM"/>
    <property type="match status" value="1"/>
</dbReference>
<feature type="transmembrane region" description="Helical" evidence="7">
    <location>
        <begin position="146"/>
        <end position="171"/>
    </location>
</feature>
<feature type="transmembrane region" description="Helical" evidence="7">
    <location>
        <begin position="252"/>
        <end position="269"/>
    </location>
</feature>
<evidence type="ECO:0000256" key="4">
    <source>
        <dbReference type="ARBA" id="ARBA00022692"/>
    </source>
</evidence>
<reference evidence="10" key="1">
    <citation type="submission" date="2016-10" db="EMBL/GenBank/DDBJ databases">
        <authorList>
            <person name="Varghese N."/>
            <person name="Submissions S."/>
        </authorList>
    </citation>
    <scope>NUCLEOTIDE SEQUENCE [LARGE SCALE GENOMIC DNA]</scope>
    <source>
        <strain evidence="10">DSM 11526</strain>
    </source>
</reference>
<evidence type="ECO:0000256" key="3">
    <source>
        <dbReference type="ARBA" id="ARBA00022519"/>
    </source>
</evidence>
<dbReference type="PANTHER" id="PTHR33362">
    <property type="entry name" value="SIALIC ACID TRAP TRANSPORTER PERMEASE PROTEIN SIAT-RELATED"/>
    <property type="match status" value="1"/>
</dbReference>
<feature type="transmembrane region" description="Helical" evidence="7">
    <location>
        <begin position="6"/>
        <end position="39"/>
    </location>
</feature>
<evidence type="ECO:0000256" key="6">
    <source>
        <dbReference type="ARBA" id="ARBA00023136"/>
    </source>
</evidence>
<dbReference type="PIRSF" id="PIRSF006066">
    <property type="entry name" value="HI0050"/>
    <property type="match status" value="1"/>
</dbReference>
<feature type="transmembrane region" description="Helical" evidence="7">
    <location>
        <begin position="227"/>
        <end position="246"/>
    </location>
</feature>
<keyword evidence="7" id="KW-0813">Transport</keyword>
<dbReference type="NCBIfam" id="TIGR00786">
    <property type="entry name" value="dctM"/>
    <property type="match status" value="1"/>
</dbReference>
<name>A0A1H4H4A3_9GAMM</name>
<dbReference type="STRING" id="1122198.SAMN02745729_12728"/>
<keyword evidence="5 7" id="KW-1133">Transmembrane helix</keyword>
<evidence type="ECO:0000256" key="7">
    <source>
        <dbReference type="RuleBase" id="RU369079"/>
    </source>
</evidence>
<dbReference type="GO" id="GO:0005886">
    <property type="term" value="C:plasma membrane"/>
    <property type="evidence" value="ECO:0007669"/>
    <property type="project" value="UniProtKB-SubCell"/>
</dbReference>
<accession>A0A1H4H4A3</accession>
<evidence type="ECO:0000313" key="10">
    <source>
        <dbReference type="Proteomes" id="UP000242469"/>
    </source>
</evidence>
<keyword evidence="6 7" id="KW-0472">Membrane</keyword>
<organism evidence="9 10">
    <name type="scientific">Marinobacterium iners DSM 11526</name>
    <dbReference type="NCBI Taxonomy" id="1122198"/>
    <lineage>
        <taxon>Bacteria</taxon>
        <taxon>Pseudomonadati</taxon>
        <taxon>Pseudomonadota</taxon>
        <taxon>Gammaproteobacteria</taxon>
        <taxon>Oceanospirillales</taxon>
        <taxon>Oceanospirillaceae</taxon>
        <taxon>Marinobacterium</taxon>
    </lineage>
</organism>
<protein>
    <recommendedName>
        <fullName evidence="7">TRAP transporter large permease protein</fullName>
    </recommendedName>
</protein>
<evidence type="ECO:0000259" key="8">
    <source>
        <dbReference type="Pfam" id="PF06808"/>
    </source>
</evidence>
<keyword evidence="4 7" id="KW-0812">Transmembrane</keyword>
<evidence type="ECO:0000256" key="1">
    <source>
        <dbReference type="ARBA" id="ARBA00004429"/>
    </source>
</evidence>
<proteinExistence type="inferred from homology"/>
<dbReference type="EMBL" id="FNRJ01000027">
    <property type="protein sequence ID" value="SEB16614.1"/>
    <property type="molecule type" value="Genomic_DNA"/>
</dbReference>
<comment type="subunit">
    <text evidence="7">The complex comprises the extracytoplasmic solute receptor protein and the two transmembrane proteins.</text>
</comment>
<evidence type="ECO:0000256" key="5">
    <source>
        <dbReference type="ARBA" id="ARBA00022989"/>
    </source>
</evidence>
<feature type="transmembrane region" description="Helical" evidence="7">
    <location>
        <begin position="322"/>
        <end position="340"/>
    </location>
</feature>
<keyword evidence="3 7" id="KW-0997">Cell inner membrane</keyword>
<dbReference type="RefSeq" id="WP_091828106.1">
    <property type="nucleotide sequence ID" value="NZ_FNRJ01000027.1"/>
</dbReference>
<keyword evidence="10" id="KW-1185">Reference proteome</keyword>
<sequence>MEWYIAIGFLFSTLFILMLSGLPVVFAFFCVNVLGAFVFLGGEFGLIQMARNSAEAINSFSLVPVPLFILMGELLFHTGLAQRTISAIERLISAVPGRLSIVSVLGGTAFATLSGSSIANTAMMGSSLLPEMTRKGYHPTMAMGPILAVGGIAILIPPSALAVTLASLGGISISKLLIAGVVPGIMIGVVTLLYVIVRCAMNPSLAPCDHDLKNPKGSKWTPFLKDVVPLFIIFFAVVGSLVFGLASPTESAAFGVVAALVAAFLYKSININKIFVALTETAKLSASILFILVASTTFSQILSFSGATTGLLEAVSNLQLTSIHLVILMLLTLLVLGCFVDQISMIMLTLPFFIPLVHTTGIDLVWFGVLVLIAMEISLLTPPFGLLLLVMQGVAPGSTKLTQVYAAALPFVGLQITVLIVVLTFPNIVSILQVPN</sequence>
<feature type="transmembrane region" description="Helical" evidence="7">
    <location>
        <begin position="60"/>
        <end position="81"/>
    </location>
</feature>
<dbReference type="AlphaFoldDB" id="A0A1H4H4A3"/>
<feature type="transmembrane region" description="Helical" evidence="7">
    <location>
        <begin position="404"/>
        <end position="429"/>
    </location>
</feature>
<evidence type="ECO:0000256" key="2">
    <source>
        <dbReference type="ARBA" id="ARBA00022475"/>
    </source>
</evidence>
<feature type="transmembrane region" description="Helical" evidence="7">
    <location>
        <begin position="177"/>
        <end position="197"/>
    </location>
</feature>
<evidence type="ECO:0000313" key="9">
    <source>
        <dbReference type="EMBL" id="SEB16614.1"/>
    </source>
</evidence>
<dbReference type="OrthoDB" id="9796052at2"/>
<gene>
    <name evidence="9" type="ORF">SAMN02745729_12728</name>
</gene>
<dbReference type="Pfam" id="PF06808">
    <property type="entry name" value="DctM"/>
    <property type="match status" value="1"/>
</dbReference>
<feature type="transmembrane region" description="Helical" evidence="7">
    <location>
        <begin position="281"/>
        <end position="302"/>
    </location>
</feature>
<keyword evidence="2" id="KW-1003">Cell membrane</keyword>
<comment type="caution">
    <text evidence="7">Lacks conserved residue(s) required for the propagation of feature annotation.</text>
</comment>